<dbReference type="EMBL" id="CP002467">
    <property type="protein sequence ID" value="ADV83750.1"/>
    <property type="molecule type" value="Genomic_DNA"/>
</dbReference>
<evidence type="ECO:0000256" key="1">
    <source>
        <dbReference type="SAM" id="Phobius"/>
    </source>
</evidence>
<accession>E8V563</accession>
<dbReference type="KEGG" id="tsa:AciPR4_2990"/>
<dbReference type="OrthoDB" id="119094at2"/>
<evidence type="ECO:0000313" key="2">
    <source>
        <dbReference type="EMBL" id="ADV83750.1"/>
    </source>
</evidence>
<dbReference type="RefSeq" id="WP_013569481.1">
    <property type="nucleotide sequence ID" value="NC_014963.1"/>
</dbReference>
<protein>
    <submittedName>
        <fullName evidence="2">Tat pathway signal sequence domain protein</fullName>
    </submittedName>
</protein>
<dbReference type="STRING" id="401053.AciPR4_2990"/>
<dbReference type="AlphaFoldDB" id="E8V563"/>
<dbReference type="Proteomes" id="UP000006844">
    <property type="component" value="Chromosome"/>
</dbReference>
<dbReference type="eggNOG" id="ENOG50338D5">
    <property type="taxonomic scope" value="Bacteria"/>
</dbReference>
<keyword evidence="1" id="KW-1133">Transmembrane helix</keyword>
<dbReference type="HOGENOM" id="CLU_122421_0_0_0"/>
<name>E8V563_TERSS</name>
<proteinExistence type="predicted"/>
<keyword evidence="1" id="KW-0812">Transmembrane</keyword>
<evidence type="ECO:0000313" key="3">
    <source>
        <dbReference type="Proteomes" id="UP000006844"/>
    </source>
</evidence>
<feature type="transmembrane region" description="Helical" evidence="1">
    <location>
        <begin position="17"/>
        <end position="36"/>
    </location>
</feature>
<gene>
    <name evidence="2" type="ordered locus">AciPR4_2990</name>
</gene>
<keyword evidence="1" id="KW-0472">Membrane</keyword>
<reference evidence="2 3" key="1">
    <citation type="journal article" date="2012" name="Stand. Genomic Sci.">
        <title>Complete genome sequence of Terriglobus saanensis type strain SP1PR4(T), an Acidobacteria from tundra soil.</title>
        <authorList>
            <person name="Rawat S.R."/>
            <person name="Mannisto M.K."/>
            <person name="Starovoytov V."/>
            <person name="Goodwin L."/>
            <person name="Nolan M."/>
            <person name="Hauser L."/>
            <person name="Land M."/>
            <person name="Davenport K.W."/>
            <person name="Woyke T."/>
            <person name="Haggblom M.M."/>
        </authorList>
    </citation>
    <scope>NUCLEOTIDE SEQUENCE</scope>
    <source>
        <strain evidence="3">ATCC BAA-1853 / DSM 23119 / SP1PR4</strain>
    </source>
</reference>
<organism evidence="2 3">
    <name type="scientific">Terriglobus saanensis (strain ATCC BAA-1853 / DSM 23119 / SP1PR4)</name>
    <dbReference type="NCBI Taxonomy" id="401053"/>
    <lineage>
        <taxon>Bacteria</taxon>
        <taxon>Pseudomonadati</taxon>
        <taxon>Acidobacteriota</taxon>
        <taxon>Terriglobia</taxon>
        <taxon>Terriglobales</taxon>
        <taxon>Acidobacteriaceae</taxon>
        <taxon>Terriglobus</taxon>
    </lineage>
</organism>
<keyword evidence="3" id="KW-1185">Reference proteome</keyword>
<sequence>MADFFQPEPRSSSTKTILISALVLVALFAAGFFYFFHHENHPFAEARITSVQTLPIHTVFKHQMGEEIEDRSEDVIYLIAQVTVDNRFRAPLFLKDLYADLTPPEGAELHSSAAEPRDIAVILASYPKLKILLDQAGKPLRRETTIAPGASASGYILLQYPVDEKAWQTRQASTLHIDFYHNSTITTLFPK</sequence>